<proteinExistence type="predicted"/>
<dbReference type="Proteomes" id="UP001596084">
    <property type="component" value="Unassembled WGS sequence"/>
</dbReference>
<keyword evidence="2" id="KW-1185">Reference proteome</keyword>
<accession>A0ABW0Q774</accession>
<dbReference type="EMBL" id="JBHSMX010000003">
    <property type="protein sequence ID" value="MFC5519497.1"/>
    <property type="molecule type" value="Genomic_DNA"/>
</dbReference>
<gene>
    <name evidence="1" type="ORF">ACFPP7_01025</name>
</gene>
<protein>
    <recommendedName>
        <fullName evidence="3">DUF2442 domain-containing protein</fullName>
    </recommendedName>
</protein>
<sequence>MPQFAMITGDVTYTPGDGAPIEIPRGRVEVALAFDSATLSWEAAPGIAGLTAIPLSQFEDYVRDGKITWIPD</sequence>
<dbReference type="RefSeq" id="WP_068831927.1">
    <property type="nucleotide sequence ID" value="NZ_JBHSMX010000003.1"/>
</dbReference>
<evidence type="ECO:0008006" key="3">
    <source>
        <dbReference type="Google" id="ProtNLM"/>
    </source>
</evidence>
<reference evidence="2" key="1">
    <citation type="journal article" date="2019" name="Int. J. Syst. Evol. Microbiol.">
        <title>The Global Catalogue of Microorganisms (GCM) 10K type strain sequencing project: providing services to taxonomists for standard genome sequencing and annotation.</title>
        <authorList>
            <consortium name="The Broad Institute Genomics Platform"/>
            <consortium name="The Broad Institute Genome Sequencing Center for Infectious Disease"/>
            <person name="Wu L."/>
            <person name="Ma J."/>
        </authorList>
    </citation>
    <scope>NUCLEOTIDE SEQUENCE [LARGE SCALE GENOMIC DNA]</scope>
    <source>
        <strain evidence="2">CGMCC 4.7277</strain>
    </source>
</reference>
<evidence type="ECO:0000313" key="2">
    <source>
        <dbReference type="Proteomes" id="UP001596084"/>
    </source>
</evidence>
<evidence type="ECO:0000313" key="1">
    <source>
        <dbReference type="EMBL" id="MFC5519497.1"/>
    </source>
</evidence>
<name>A0ABW0Q774_9BURK</name>
<comment type="caution">
    <text evidence="1">The sequence shown here is derived from an EMBL/GenBank/DDBJ whole genome shotgun (WGS) entry which is preliminary data.</text>
</comment>
<organism evidence="1 2">
    <name type="scientific">Polaromonas jejuensis</name>
    <dbReference type="NCBI Taxonomy" id="457502"/>
    <lineage>
        <taxon>Bacteria</taxon>
        <taxon>Pseudomonadati</taxon>
        <taxon>Pseudomonadota</taxon>
        <taxon>Betaproteobacteria</taxon>
        <taxon>Burkholderiales</taxon>
        <taxon>Comamonadaceae</taxon>
        <taxon>Polaromonas</taxon>
    </lineage>
</organism>